<evidence type="ECO:0000259" key="2">
    <source>
        <dbReference type="Pfam" id="PF03168"/>
    </source>
</evidence>
<keyword evidence="1" id="KW-0732">Signal</keyword>
<protein>
    <recommendedName>
        <fullName evidence="2">Late embryogenesis abundant protein LEA-2 subgroup domain-containing protein</fullName>
    </recommendedName>
</protein>
<dbReference type="STRING" id="1184267.A11Q_2100"/>
<dbReference type="KEGG" id="bex:A11Q_2100"/>
<dbReference type="Gene3D" id="2.60.40.1820">
    <property type="match status" value="1"/>
</dbReference>
<feature type="domain" description="Late embryogenesis abundant protein LEA-2 subgroup" evidence="2">
    <location>
        <begin position="56"/>
        <end position="134"/>
    </location>
</feature>
<dbReference type="EMBL" id="CP003537">
    <property type="protein sequence ID" value="AGH96316.1"/>
    <property type="molecule type" value="Genomic_DNA"/>
</dbReference>
<sequence>MFRTMKLSLSNLMCLLMFFAMSSCTTISETFRHAELTLVEFQSTPVAGNEYAATIKLSFKNPNTYAIQIGEVNYKLVINDDDVVSGKFDKSMTLQPNSEESVTAKIKFKYTSDQQGTSNNLIVEPYVLSGTASVGLHVMHFNHKGEFVSSRK</sequence>
<dbReference type="AlphaFoldDB" id="M4VE45"/>
<name>M4VE45_9BACT</name>
<feature type="signal peptide" evidence="1">
    <location>
        <begin position="1"/>
        <end position="22"/>
    </location>
</feature>
<dbReference type="Pfam" id="PF03168">
    <property type="entry name" value="LEA_2"/>
    <property type="match status" value="1"/>
</dbReference>
<keyword evidence="4" id="KW-1185">Reference proteome</keyword>
<accession>M4VE45</accession>
<evidence type="ECO:0000313" key="3">
    <source>
        <dbReference type="EMBL" id="AGH96316.1"/>
    </source>
</evidence>
<dbReference type="PROSITE" id="PS51257">
    <property type="entry name" value="PROKAR_LIPOPROTEIN"/>
    <property type="match status" value="1"/>
</dbReference>
<dbReference type="InterPro" id="IPR004864">
    <property type="entry name" value="LEA_2"/>
</dbReference>
<reference evidence="3 4" key="1">
    <citation type="journal article" date="2013" name="ISME J.">
        <title>By their genes ye shall know them: genomic signatures of predatory bacteria.</title>
        <authorList>
            <person name="Pasternak Z."/>
            <person name="Pietrokovski S."/>
            <person name="Rotem O."/>
            <person name="Gophna U."/>
            <person name="Lurie-Weinberger M.N."/>
            <person name="Jurkevitch E."/>
        </authorList>
    </citation>
    <scope>NUCLEOTIDE SEQUENCE [LARGE SCALE GENOMIC DNA]</scope>
    <source>
        <strain evidence="3 4">JSS</strain>
    </source>
</reference>
<evidence type="ECO:0000256" key="1">
    <source>
        <dbReference type="SAM" id="SignalP"/>
    </source>
</evidence>
<dbReference type="RefSeq" id="WP_015470806.1">
    <property type="nucleotide sequence ID" value="NC_020813.1"/>
</dbReference>
<dbReference type="HOGENOM" id="CLU_1718749_0_0_7"/>
<dbReference type="eggNOG" id="COG5608">
    <property type="taxonomic scope" value="Bacteria"/>
</dbReference>
<gene>
    <name evidence="3" type="ORF">A11Q_2100</name>
</gene>
<dbReference type="Proteomes" id="UP000012040">
    <property type="component" value="Chromosome"/>
</dbReference>
<evidence type="ECO:0000313" key="4">
    <source>
        <dbReference type="Proteomes" id="UP000012040"/>
    </source>
</evidence>
<dbReference type="SUPFAM" id="SSF117070">
    <property type="entry name" value="LEA14-like"/>
    <property type="match status" value="1"/>
</dbReference>
<feature type="chain" id="PRO_5004060205" description="Late embryogenesis abundant protein LEA-2 subgroup domain-containing protein" evidence="1">
    <location>
        <begin position="23"/>
        <end position="152"/>
    </location>
</feature>
<dbReference type="PATRIC" id="fig|1184267.3.peg.2125"/>
<proteinExistence type="predicted"/>
<organism evidence="3 4">
    <name type="scientific">Pseudobdellovibrio exovorus JSS</name>
    <dbReference type="NCBI Taxonomy" id="1184267"/>
    <lineage>
        <taxon>Bacteria</taxon>
        <taxon>Pseudomonadati</taxon>
        <taxon>Bdellovibrionota</taxon>
        <taxon>Bdellovibrionia</taxon>
        <taxon>Bdellovibrionales</taxon>
        <taxon>Pseudobdellovibrionaceae</taxon>
        <taxon>Pseudobdellovibrio</taxon>
    </lineage>
</organism>